<sequence length="280" mass="30580">MSVEIDPQELGFHRPFTVEVLENLKIRNPGTQPVAFKAVNVNVSQVKTTAPKQYVFRNHCNFARRPQVILQAMKQEPPAGTKCRDKFLVQSVAITPDKDFANLASIWDTIDKSLVQEKKIRVAFLDPKSSPAADATVTTPNKNTQVNVGDATPEAAPPAYSSPSDYGVERSESKAPIEEESFVEEKPTFAAPAAVATTKNSEPSREELKEQLAQAEKLIAQLQKDDGGLRQRKTGGTAEEKSATKPAQLAQQARAGTEGVPVQITAILCLLSFLLAYVFF</sequence>
<name>A0ACC1PN56_9PEZI</name>
<accession>A0ACC1PN56</accession>
<dbReference type="EMBL" id="JAPDGR010000070">
    <property type="protein sequence ID" value="KAJ2997093.1"/>
    <property type="molecule type" value="Genomic_DNA"/>
</dbReference>
<dbReference type="Proteomes" id="UP001143856">
    <property type="component" value="Unassembled WGS sequence"/>
</dbReference>
<keyword evidence="2" id="KW-1185">Reference proteome</keyword>
<protein>
    <submittedName>
        <fullName evidence="1">Uncharacterized protein</fullName>
    </submittedName>
</protein>
<reference evidence="1" key="1">
    <citation type="submission" date="2022-10" db="EMBL/GenBank/DDBJ databases">
        <title>Genome Sequence of Xylaria curta.</title>
        <authorList>
            <person name="Buettner E."/>
        </authorList>
    </citation>
    <scope>NUCLEOTIDE SEQUENCE</scope>
    <source>
        <strain evidence="1">Babe10</strain>
    </source>
</reference>
<organism evidence="1 2">
    <name type="scientific">Xylaria curta</name>
    <dbReference type="NCBI Taxonomy" id="42375"/>
    <lineage>
        <taxon>Eukaryota</taxon>
        <taxon>Fungi</taxon>
        <taxon>Dikarya</taxon>
        <taxon>Ascomycota</taxon>
        <taxon>Pezizomycotina</taxon>
        <taxon>Sordariomycetes</taxon>
        <taxon>Xylariomycetidae</taxon>
        <taxon>Xylariales</taxon>
        <taxon>Xylariaceae</taxon>
        <taxon>Xylaria</taxon>
    </lineage>
</organism>
<proteinExistence type="predicted"/>
<evidence type="ECO:0000313" key="2">
    <source>
        <dbReference type="Proteomes" id="UP001143856"/>
    </source>
</evidence>
<gene>
    <name evidence="1" type="ORF">NUW58_g761</name>
</gene>
<comment type="caution">
    <text evidence="1">The sequence shown here is derived from an EMBL/GenBank/DDBJ whole genome shotgun (WGS) entry which is preliminary data.</text>
</comment>
<evidence type="ECO:0000313" key="1">
    <source>
        <dbReference type="EMBL" id="KAJ2997093.1"/>
    </source>
</evidence>